<dbReference type="RefSeq" id="XP_033449646.1">
    <property type="nucleotide sequence ID" value="XM_033586532.1"/>
</dbReference>
<name>A0A6A5RQF9_9PLEO</name>
<gene>
    <name evidence="3" type="ORF">M421DRAFT_100498</name>
</gene>
<reference evidence="3" key="1">
    <citation type="journal article" date="2020" name="Stud. Mycol.">
        <title>101 Dothideomycetes genomes: a test case for predicting lifestyles and emergence of pathogens.</title>
        <authorList>
            <person name="Haridas S."/>
            <person name="Albert R."/>
            <person name="Binder M."/>
            <person name="Bloem J."/>
            <person name="Labutti K."/>
            <person name="Salamov A."/>
            <person name="Andreopoulos B."/>
            <person name="Baker S."/>
            <person name="Barry K."/>
            <person name="Bills G."/>
            <person name="Bluhm B."/>
            <person name="Cannon C."/>
            <person name="Castanera R."/>
            <person name="Culley D."/>
            <person name="Daum C."/>
            <person name="Ezra D."/>
            <person name="Gonzalez J."/>
            <person name="Henrissat B."/>
            <person name="Kuo A."/>
            <person name="Liang C."/>
            <person name="Lipzen A."/>
            <person name="Lutzoni F."/>
            <person name="Magnuson J."/>
            <person name="Mondo S."/>
            <person name="Nolan M."/>
            <person name="Ohm R."/>
            <person name="Pangilinan J."/>
            <person name="Park H.-J."/>
            <person name="Ramirez L."/>
            <person name="Alfaro M."/>
            <person name="Sun H."/>
            <person name="Tritt A."/>
            <person name="Yoshinaga Y."/>
            <person name="Zwiers L.-H."/>
            <person name="Turgeon B."/>
            <person name="Goodwin S."/>
            <person name="Spatafora J."/>
            <person name="Crous P."/>
            <person name="Grigoriev I."/>
        </authorList>
    </citation>
    <scope>NUCLEOTIDE SEQUENCE</scope>
    <source>
        <strain evidence="3">CBS 183.55</strain>
    </source>
</reference>
<protein>
    <submittedName>
        <fullName evidence="3">Uncharacterized protein</fullName>
    </submittedName>
</protein>
<feature type="coiled-coil region" evidence="1">
    <location>
        <begin position="114"/>
        <end position="141"/>
    </location>
</feature>
<feature type="region of interest" description="Disordered" evidence="2">
    <location>
        <begin position="1"/>
        <end position="113"/>
    </location>
</feature>
<keyword evidence="4" id="KW-1185">Reference proteome</keyword>
<dbReference type="Proteomes" id="UP000800082">
    <property type="component" value="Unassembled WGS sequence"/>
</dbReference>
<keyword evidence="1" id="KW-0175">Coiled coil</keyword>
<dbReference type="GeneID" id="54344178"/>
<feature type="region of interest" description="Disordered" evidence="2">
    <location>
        <begin position="142"/>
        <end position="173"/>
    </location>
</feature>
<accession>A0A6A5RQF9</accession>
<feature type="coiled-coil region" evidence="1">
    <location>
        <begin position="181"/>
        <end position="208"/>
    </location>
</feature>
<feature type="compositionally biased region" description="Basic and acidic residues" evidence="2">
    <location>
        <begin position="94"/>
        <end position="113"/>
    </location>
</feature>
<evidence type="ECO:0000256" key="1">
    <source>
        <dbReference type="SAM" id="Coils"/>
    </source>
</evidence>
<dbReference type="EMBL" id="ML978966">
    <property type="protein sequence ID" value="KAF1929398.1"/>
    <property type="molecule type" value="Genomic_DNA"/>
</dbReference>
<proteinExistence type="predicted"/>
<dbReference type="OrthoDB" id="5328813at2759"/>
<evidence type="ECO:0000256" key="2">
    <source>
        <dbReference type="SAM" id="MobiDB-lite"/>
    </source>
</evidence>
<sequence length="514" mass="57245">MTGEKRSSDLSSRLSVKRGGKLISKTLGKSSLPPSISASPKAAFSAPKVKKDEVQRPKNSFHEMLHGSPREEDGHAGPASSAAQTAHSQGARGNPDERRSSERQKAFVPQDDRLAELENALSAAKEEIAALRHELDRVKQDAQASAEVSRYQAENHAPSEDAQTQMEPPDTVEPKIEDNTLEQVREQNSNLIAQNYNLRHRLAELQDQLSQPFHPEPQHSDSDWNNLTLRLHESEKESHARLQQLLSLKSSISSLTRTDSQVSDAELVEKFSQLANQVREWVVSNYRRSRMSFDGLPEASTSVLSTIKAHYACVDGADKLPLYQAIVSCTLMRIFDEPVVVGMPDEGIYAGLRAFAKSAPSSVVEIRDWKRMTLQVTERSTPSAELRSWKNKRLGLLANELENIMSSISSTDIASSARSALIGIMNTAADLQRILCLQKTGYQVNFFDSLDGTHYHFDDRTMESINDLEESMDDDSEPYVHHHDFAFCVFPCLQKVGKDVENIVFKARVCCGVG</sequence>
<dbReference type="AlphaFoldDB" id="A0A6A5RQF9"/>
<feature type="compositionally biased region" description="Low complexity" evidence="2">
    <location>
        <begin position="29"/>
        <end position="47"/>
    </location>
</feature>
<organism evidence="3 4">
    <name type="scientific">Didymella exigua CBS 183.55</name>
    <dbReference type="NCBI Taxonomy" id="1150837"/>
    <lineage>
        <taxon>Eukaryota</taxon>
        <taxon>Fungi</taxon>
        <taxon>Dikarya</taxon>
        <taxon>Ascomycota</taxon>
        <taxon>Pezizomycotina</taxon>
        <taxon>Dothideomycetes</taxon>
        <taxon>Pleosporomycetidae</taxon>
        <taxon>Pleosporales</taxon>
        <taxon>Pleosporineae</taxon>
        <taxon>Didymellaceae</taxon>
        <taxon>Didymella</taxon>
    </lineage>
</organism>
<evidence type="ECO:0000313" key="3">
    <source>
        <dbReference type="EMBL" id="KAF1929398.1"/>
    </source>
</evidence>
<feature type="compositionally biased region" description="Basic and acidic residues" evidence="2">
    <location>
        <begin position="49"/>
        <end position="75"/>
    </location>
</feature>
<evidence type="ECO:0000313" key="4">
    <source>
        <dbReference type="Proteomes" id="UP000800082"/>
    </source>
</evidence>